<dbReference type="Gene3D" id="3.20.20.80">
    <property type="entry name" value="Glycosidases"/>
    <property type="match status" value="2"/>
</dbReference>
<reference evidence="10" key="2">
    <citation type="submission" date="2022-06" db="UniProtKB">
        <authorList>
            <consortium name="EnsemblMetazoa"/>
        </authorList>
    </citation>
    <scope>IDENTIFICATION</scope>
    <source>
        <strain evidence="10">PS312</strain>
    </source>
</reference>
<evidence type="ECO:0000256" key="9">
    <source>
        <dbReference type="SAM" id="SignalP"/>
    </source>
</evidence>
<organism evidence="10 11">
    <name type="scientific">Pristionchus pacificus</name>
    <name type="common">Parasitic nematode worm</name>
    <dbReference type="NCBI Taxonomy" id="54126"/>
    <lineage>
        <taxon>Eukaryota</taxon>
        <taxon>Metazoa</taxon>
        <taxon>Ecdysozoa</taxon>
        <taxon>Nematoda</taxon>
        <taxon>Chromadorea</taxon>
        <taxon>Rhabditida</taxon>
        <taxon>Rhabditina</taxon>
        <taxon>Diplogasteromorpha</taxon>
        <taxon>Diplogasteroidea</taxon>
        <taxon>Neodiplogasteridae</taxon>
        <taxon>Pristionchus</taxon>
    </lineage>
</organism>
<reference evidence="11" key="1">
    <citation type="journal article" date="2008" name="Nat. Genet.">
        <title>The Pristionchus pacificus genome provides a unique perspective on nematode lifestyle and parasitism.</title>
        <authorList>
            <person name="Dieterich C."/>
            <person name="Clifton S.W."/>
            <person name="Schuster L.N."/>
            <person name="Chinwalla A."/>
            <person name="Delehaunty K."/>
            <person name="Dinkelacker I."/>
            <person name="Fulton L."/>
            <person name="Fulton R."/>
            <person name="Godfrey J."/>
            <person name="Minx P."/>
            <person name="Mitreva M."/>
            <person name="Roeseler W."/>
            <person name="Tian H."/>
            <person name="Witte H."/>
            <person name="Yang S.P."/>
            <person name="Wilson R.K."/>
            <person name="Sommer R.J."/>
        </authorList>
    </citation>
    <scope>NUCLEOTIDE SEQUENCE [LARGE SCALE GENOMIC DNA]</scope>
    <source>
        <strain evidence="11">PS312</strain>
    </source>
</reference>
<evidence type="ECO:0000256" key="3">
    <source>
        <dbReference type="ARBA" id="ARBA00023001"/>
    </source>
</evidence>
<comment type="similarity">
    <text evidence="1">Belongs to the glycosyl hydrolase 5 (cellulase A) family.</text>
</comment>
<feature type="transmembrane region" description="Helical" evidence="8">
    <location>
        <begin position="194"/>
        <end position="213"/>
    </location>
</feature>
<keyword evidence="3" id="KW-0136">Cellulose degradation</keyword>
<evidence type="ECO:0000256" key="8">
    <source>
        <dbReference type="SAM" id="Phobius"/>
    </source>
</evidence>
<keyword evidence="8" id="KW-1133">Transmembrane helix</keyword>
<dbReference type="OrthoDB" id="442731at2759"/>
<feature type="signal peptide" evidence="9">
    <location>
        <begin position="1"/>
        <end position="19"/>
    </location>
</feature>
<protein>
    <submittedName>
        <fullName evidence="10">Uncharacterized protein</fullName>
    </submittedName>
</protein>
<keyword evidence="9" id="KW-0732">Signal</keyword>
<feature type="compositionally biased region" description="Polar residues" evidence="7">
    <location>
        <begin position="583"/>
        <end position="594"/>
    </location>
</feature>
<dbReference type="InterPro" id="IPR001547">
    <property type="entry name" value="Glyco_hydro_5"/>
</dbReference>
<feature type="region of interest" description="Disordered" evidence="7">
    <location>
        <begin position="578"/>
        <end position="623"/>
    </location>
</feature>
<accession>A0A2A6BSX3</accession>
<name>A0A2A6BSX3_PRIPA</name>
<feature type="transmembrane region" description="Helical" evidence="8">
    <location>
        <begin position="143"/>
        <end position="161"/>
    </location>
</feature>
<feature type="region of interest" description="Disordered" evidence="7">
    <location>
        <begin position="1101"/>
        <end position="1128"/>
    </location>
</feature>
<evidence type="ECO:0000256" key="4">
    <source>
        <dbReference type="ARBA" id="ARBA00023277"/>
    </source>
</evidence>
<sequence length="1318" mass="151149">MRPVLAIFLLFLVPSPAHSQANREKCVIYCGVQKNELSKDECERWDYLYCMKTISRLPSTGANDEIEWEISLPWRILASAVPILSFPCLNMDESSLTILCNEEMCNRSFRGFYFGISEVLRQQASPVQCSPADSSHVLFDTHLIALIIILALLTINLLNSLRSFKFKRRVKFLTGEQKDAEELEQERRLAQVQFYRMILLDIAATLLVILFAVSAELCVNKLEWSTENGQILAYHCSSREYIIMDLKLNILLPLKHNFNAIQIPFSLQMVRTNPYTRRIKCDFNFDVCGATSIKMLDILIKRAAERGLLVILSNNQFIGNGSALQPPLWYDSQYPERIVIDIWKTLINRYRHQWNVFAIDLKNEPNGDVTWGSSNRKTDWNKAAERMIDKLSDFKGLFLVDGINWGTDLSGAEKYPITTSCPSLNNRVIYTPHCNGPQVYYQPELTAKYLESDSFPNNLDSLYMDRFGFLSEKGYPVIIGEWAGDTDPSSKDLKWNDWIIEWLRKHCITNFIFWSLDPNSRFTIGLFDEYWITPNPRILELLDRLQPNPTKFEARNGKICITKGAFPEPHCRISFDKEDERTNSTNQGPTNVKAPSTPEKEHPADEATPSQTHSVQVASESGKDIATTTTSTLSTFSMDIACIADCDHCPGANGVACWDNAKKRDDRCRSQVRVGHDPRFQFSTKHGFTCYCCPMLLRETAAALSICFLAVAAELCVNKLEWSTANEQILVNGIPLLLKGVNYHGFQSEYYAPLGLRDQNLNDILDVIKKHNFNTIQIPFSLEMVRANPYTKRIDCELNPDLCGTTSIRMLDILIKRAAERGLLVVLSNNQFRGNEALNPPPLWYDSQYPERIVIDIWKTLIHRYRNQWNVFAFDLKNEPHGEPEENWGSTWGDSSRKTDWNKAAERMINKLSDFEGLYLVDGIDWGLDLSGAGEYPIKTSCSSLNNRVLYTAHCYGPEIHDEPELTAKAKYGPLNELDFLNTLDSLYMERFGFLAEKGLPVMIGEWAGATDPSSDDAKWIGWIIEWLRKRCITNFTSQIKIYWSLDPNAPFTEGLFDEHWITPNPRTLEILDRLQPNPTKFEARNGKICITKGAFPEPHCGIPTERKNESKERTEMVNSTPDKEHQVEEMRQKLDRMIILETVNMITRNRNNPATHRQDTNSEWERLALTLPRRMHPVREFTRELTDRHMEMKNAATFERLKRETDEARTPGDWDRIALQYKDMAASINILGKEAPEYGPIFDAIHKKSVEGFNSGDLNMAAEMYDDKVILFNMEHNQHYYGVHQIKQAVAAFIYTGNIEYKVISNNSTANMKTYGS</sequence>
<dbReference type="InterPro" id="IPR017853">
    <property type="entry name" value="GH"/>
</dbReference>
<feature type="compositionally biased region" description="Polar residues" evidence="7">
    <location>
        <begin position="608"/>
        <end position="619"/>
    </location>
</feature>
<accession>A0A8R1YDD1</accession>
<evidence type="ECO:0000256" key="5">
    <source>
        <dbReference type="ARBA" id="ARBA00023295"/>
    </source>
</evidence>
<dbReference type="Proteomes" id="UP000005239">
    <property type="component" value="Unassembled WGS sequence"/>
</dbReference>
<gene>
    <name evidence="10" type="primary">WBGene00102346</name>
</gene>
<proteinExistence type="inferred from homology"/>
<keyword evidence="8" id="KW-0812">Transmembrane</keyword>
<evidence type="ECO:0000256" key="6">
    <source>
        <dbReference type="ARBA" id="ARBA00023326"/>
    </source>
</evidence>
<feature type="compositionally biased region" description="Basic and acidic residues" evidence="7">
    <location>
        <begin position="1105"/>
        <end position="1128"/>
    </location>
</feature>
<dbReference type="PANTHER" id="PTHR35923">
    <property type="entry name" value="MAJOR EXTRACELLULAR ENDOGLUCANASE"/>
    <property type="match status" value="1"/>
</dbReference>
<evidence type="ECO:0000256" key="2">
    <source>
        <dbReference type="ARBA" id="ARBA00022801"/>
    </source>
</evidence>
<keyword evidence="5" id="KW-0326">Glycosidase</keyword>
<dbReference type="GO" id="GO:0004553">
    <property type="term" value="F:hydrolase activity, hydrolyzing O-glycosyl compounds"/>
    <property type="evidence" value="ECO:0007669"/>
    <property type="project" value="InterPro"/>
</dbReference>
<evidence type="ECO:0000313" key="10">
    <source>
        <dbReference type="EnsemblMetazoa" id="PPA12792.1"/>
    </source>
</evidence>
<keyword evidence="8" id="KW-0472">Membrane</keyword>
<keyword evidence="2" id="KW-0378">Hydrolase</keyword>
<keyword evidence="11" id="KW-1185">Reference proteome</keyword>
<feature type="chain" id="PRO_5043758427" evidence="9">
    <location>
        <begin position="20"/>
        <end position="1318"/>
    </location>
</feature>
<keyword evidence="6" id="KW-0624">Polysaccharide degradation</keyword>
<dbReference type="PANTHER" id="PTHR35923:SF2">
    <property type="entry name" value="ENDOGLUCANASE"/>
    <property type="match status" value="1"/>
</dbReference>
<keyword evidence="4" id="KW-0119">Carbohydrate metabolism</keyword>
<dbReference type="Pfam" id="PF00150">
    <property type="entry name" value="Cellulase"/>
    <property type="match status" value="2"/>
</dbReference>
<dbReference type="EnsemblMetazoa" id="PPA12792.1">
    <property type="protein sequence ID" value="PPA12792.1"/>
    <property type="gene ID" value="WBGene00102346"/>
</dbReference>
<evidence type="ECO:0000256" key="7">
    <source>
        <dbReference type="SAM" id="MobiDB-lite"/>
    </source>
</evidence>
<evidence type="ECO:0000313" key="11">
    <source>
        <dbReference type="Proteomes" id="UP000005239"/>
    </source>
</evidence>
<dbReference type="SUPFAM" id="SSF51445">
    <property type="entry name" value="(Trans)glycosidases"/>
    <property type="match status" value="2"/>
</dbReference>
<evidence type="ECO:0000256" key="1">
    <source>
        <dbReference type="ARBA" id="ARBA00005641"/>
    </source>
</evidence>
<dbReference type="GO" id="GO:0030245">
    <property type="term" value="P:cellulose catabolic process"/>
    <property type="evidence" value="ECO:0007669"/>
    <property type="project" value="UniProtKB-KW"/>
</dbReference>